<proteinExistence type="predicted"/>
<evidence type="ECO:0000313" key="1">
    <source>
        <dbReference type="EMBL" id="KKL14015.1"/>
    </source>
</evidence>
<name>A0A0F9AX36_9ZZZZ</name>
<dbReference type="AlphaFoldDB" id="A0A0F9AX36"/>
<dbReference type="EMBL" id="LAZR01040629">
    <property type="protein sequence ID" value="KKL14015.1"/>
    <property type="molecule type" value="Genomic_DNA"/>
</dbReference>
<gene>
    <name evidence="1" type="ORF">LCGC14_2520010</name>
</gene>
<sequence>MIDCPSCGARSHIGIPRCGCTSIEKQKAADIIERNRKRRLKQAKAEWTIWSDHSEYKKG</sequence>
<protein>
    <submittedName>
        <fullName evidence="1">Uncharacterized protein</fullName>
    </submittedName>
</protein>
<reference evidence="1" key="1">
    <citation type="journal article" date="2015" name="Nature">
        <title>Complex archaea that bridge the gap between prokaryotes and eukaryotes.</title>
        <authorList>
            <person name="Spang A."/>
            <person name="Saw J.H."/>
            <person name="Jorgensen S.L."/>
            <person name="Zaremba-Niedzwiedzka K."/>
            <person name="Martijn J."/>
            <person name="Lind A.E."/>
            <person name="van Eijk R."/>
            <person name="Schleper C."/>
            <person name="Guy L."/>
            <person name="Ettema T.J."/>
        </authorList>
    </citation>
    <scope>NUCLEOTIDE SEQUENCE</scope>
</reference>
<accession>A0A0F9AX36</accession>
<comment type="caution">
    <text evidence="1">The sequence shown here is derived from an EMBL/GenBank/DDBJ whole genome shotgun (WGS) entry which is preliminary data.</text>
</comment>
<organism evidence="1">
    <name type="scientific">marine sediment metagenome</name>
    <dbReference type="NCBI Taxonomy" id="412755"/>
    <lineage>
        <taxon>unclassified sequences</taxon>
        <taxon>metagenomes</taxon>
        <taxon>ecological metagenomes</taxon>
    </lineage>
</organism>